<dbReference type="Proteomes" id="UP000727993">
    <property type="component" value="Unassembled WGS sequence"/>
</dbReference>
<feature type="transmembrane region" description="Helical" evidence="1">
    <location>
        <begin position="64"/>
        <end position="85"/>
    </location>
</feature>
<evidence type="ECO:0000313" key="4">
    <source>
        <dbReference type="Proteomes" id="UP000727993"/>
    </source>
</evidence>
<gene>
    <name evidence="3" type="ORF">IPN02_03445</name>
</gene>
<keyword evidence="1" id="KW-0472">Membrane</keyword>
<dbReference type="AlphaFoldDB" id="A0A936NAJ9"/>
<dbReference type="InterPro" id="IPR025403">
    <property type="entry name" value="TgpA-like_C"/>
</dbReference>
<protein>
    <submittedName>
        <fullName evidence="3">DUF4129 domain-containing protein</fullName>
    </submittedName>
</protein>
<evidence type="ECO:0000259" key="2">
    <source>
        <dbReference type="Pfam" id="PF13559"/>
    </source>
</evidence>
<reference evidence="3 4" key="1">
    <citation type="submission" date="2020-10" db="EMBL/GenBank/DDBJ databases">
        <title>Connecting structure to function with the recovery of over 1000 high-quality activated sludge metagenome-assembled genomes encoding full-length rRNA genes using long-read sequencing.</title>
        <authorList>
            <person name="Singleton C.M."/>
            <person name="Petriglieri F."/>
            <person name="Kristensen J.M."/>
            <person name="Kirkegaard R.H."/>
            <person name="Michaelsen T.Y."/>
            <person name="Andersen M.H."/>
            <person name="Karst S.M."/>
            <person name="Dueholm M.S."/>
            <person name="Nielsen P.H."/>
            <person name="Albertsen M."/>
        </authorList>
    </citation>
    <scope>NUCLEOTIDE SEQUENCE [LARGE SCALE GENOMIC DNA]</scope>
    <source>
        <strain evidence="3">Lyne_18-Q3-R50-59_MAXAC.006</strain>
    </source>
</reference>
<comment type="caution">
    <text evidence="3">The sequence shown here is derived from an EMBL/GenBank/DDBJ whole genome shotgun (WGS) entry which is preliminary data.</text>
</comment>
<dbReference type="Pfam" id="PF13559">
    <property type="entry name" value="DUF4129"/>
    <property type="match status" value="1"/>
</dbReference>
<keyword evidence="1" id="KW-0812">Transmembrane</keyword>
<feature type="domain" description="Protein-glutamine gamma-glutamyltransferase-like C-terminal" evidence="2">
    <location>
        <begin position="136"/>
        <end position="200"/>
    </location>
</feature>
<accession>A0A936NAJ9</accession>
<evidence type="ECO:0000256" key="1">
    <source>
        <dbReference type="SAM" id="Phobius"/>
    </source>
</evidence>
<keyword evidence="1" id="KW-1133">Transmembrane helix</keyword>
<evidence type="ECO:0000313" key="3">
    <source>
        <dbReference type="EMBL" id="MBK9295928.1"/>
    </source>
</evidence>
<organism evidence="3 4">
    <name type="scientific">Candidatus Neomicrothrix subdominans</name>
    <dbReference type="NCBI Taxonomy" id="2954438"/>
    <lineage>
        <taxon>Bacteria</taxon>
        <taxon>Bacillati</taxon>
        <taxon>Actinomycetota</taxon>
        <taxon>Acidimicrobiia</taxon>
        <taxon>Acidimicrobiales</taxon>
        <taxon>Microthrixaceae</taxon>
        <taxon>Candidatus Neomicrothrix</taxon>
    </lineage>
</organism>
<name>A0A936NAJ9_9ACTN</name>
<proteinExistence type="predicted"/>
<dbReference type="EMBL" id="JADJZA010000001">
    <property type="protein sequence ID" value="MBK9295928.1"/>
    <property type="molecule type" value="Genomic_DNA"/>
</dbReference>
<sequence length="232" mass="24648">MSVLGDGPPPSAGEVREALAGVLPERSLLDRALDPFRRFFDWLGDRMPSPSVNNPNVASGGISAVGYVIIGVLVVVLIALIVLAVRRWVSLPERDRIDEDGPTIVTEELDDPGALASEAEALLAERRYREALLATYRQTVAELVARNRVPRSRARTTGELRGDVSAGLADVADDFAALTTSFEAAWFGAVDVDRSIVEQAGSCGATVTAAAIAAGRAPTPMDEDRPAEVVEL</sequence>